<proteinExistence type="predicted"/>
<name>A0A0R3QEE8_9BILA</name>
<protein>
    <submittedName>
        <fullName evidence="1 3">Uncharacterized protein</fullName>
    </submittedName>
</protein>
<reference evidence="1 2" key="2">
    <citation type="submission" date="2018-11" db="EMBL/GenBank/DDBJ databases">
        <authorList>
            <consortium name="Pathogen Informatics"/>
        </authorList>
    </citation>
    <scope>NUCLEOTIDE SEQUENCE [LARGE SCALE GENOMIC DNA]</scope>
</reference>
<organism evidence="3">
    <name type="scientific">Brugia timori</name>
    <dbReference type="NCBI Taxonomy" id="42155"/>
    <lineage>
        <taxon>Eukaryota</taxon>
        <taxon>Metazoa</taxon>
        <taxon>Ecdysozoa</taxon>
        <taxon>Nematoda</taxon>
        <taxon>Chromadorea</taxon>
        <taxon>Rhabditida</taxon>
        <taxon>Spirurina</taxon>
        <taxon>Spiruromorpha</taxon>
        <taxon>Filarioidea</taxon>
        <taxon>Onchocercidae</taxon>
        <taxon>Brugia</taxon>
    </lineage>
</organism>
<dbReference type="AlphaFoldDB" id="A0A0R3QEE8"/>
<sequence length="35" mass="4340">MFFFFLNNSVTIKFQKIISEIEKLLKLTDYNYFFP</sequence>
<dbReference type="WBParaSite" id="BTMF_0000473801-mRNA-1">
    <property type="protein sequence ID" value="BTMF_0000473801-mRNA-1"/>
    <property type="gene ID" value="BTMF_0000473801"/>
</dbReference>
<evidence type="ECO:0000313" key="1">
    <source>
        <dbReference type="EMBL" id="VDO15963.1"/>
    </source>
</evidence>
<keyword evidence="2" id="KW-1185">Reference proteome</keyword>
<dbReference type="Proteomes" id="UP000280834">
    <property type="component" value="Unassembled WGS sequence"/>
</dbReference>
<dbReference type="EMBL" id="UZAG01003836">
    <property type="protein sequence ID" value="VDO15963.1"/>
    <property type="molecule type" value="Genomic_DNA"/>
</dbReference>
<accession>A0A0R3QEE8</accession>
<evidence type="ECO:0000313" key="2">
    <source>
        <dbReference type="Proteomes" id="UP000280834"/>
    </source>
</evidence>
<gene>
    <name evidence="1" type="ORF">BTMF_LOCUS4027</name>
</gene>
<reference evidence="3" key="1">
    <citation type="submission" date="2017-02" db="UniProtKB">
        <authorList>
            <consortium name="WormBaseParasite"/>
        </authorList>
    </citation>
    <scope>IDENTIFICATION</scope>
</reference>
<evidence type="ECO:0000313" key="3">
    <source>
        <dbReference type="WBParaSite" id="BTMF_0000473801-mRNA-1"/>
    </source>
</evidence>